<dbReference type="GO" id="GO:0032993">
    <property type="term" value="C:protein-DNA complex"/>
    <property type="evidence" value="ECO:0007669"/>
    <property type="project" value="TreeGrafter"/>
</dbReference>
<dbReference type="InterPro" id="IPR005119">
    <property type="entry name" value="LysR_subst-bd"/>
</dbReference>
<comment type="caution">
    <text evidence="7">The sequence shown here is derived from an EMBL/GenBank/DDBJ whole genome shotgun (WGS) entry which is preliminary data.</text>
</comment>
<evidence type="ECO:0000256" key="1">
    <source>
        <dbReference type="ARBA" id="ARBA00009437"/>
    </source>
</evidence>
<proteinExistence type="inferred from homology"/>
<keyword evidence="3" id="KW-0238">DNA-binding</keyword>
<dbReference type="PANTHER" id="PTHR30346">
    <property type="entry name" value="TRANSCRIPTIONAL DUAL REGULATOR HCAR-RELATED"/>
    <property type="match status" value="1"/>
</dbReference>
<dbReference type="GO" id="GO:0003677">
    <property type="term" value="F:DNA binding"/>
    <property type="evidence" value="ECO:0007669"/>
    <property type="project" value="UniProtKB-KW"/>
</dbReference>
<evidence type="ECO:0000259" key="6">
    <source>
        <dbReference type="PROSITE" id="PS50931"/>
    </source>
</evidence>
<keyword evidence="4" id="KW-0010">Activator</keyword>
<dbReference type="Proteomes" id="UP000287519">
    <property type="component" value="Unassembled WGS sequence"/>
</dbReference>
<dbReference type="Pfam" id="PF00126">
    <property type="entry name" value="HTH_1"/>
    <property type="match status" value="1"/>
</dbReference>
<evidence type="ECO:0000256" key="5">
    <source>
        <dbReference type="ARBA" id="ARBA00023163"/>
    </source>
</evidence>
<dbReference type="PROSITE" id="PS50931">
    <property type="entry name" value="HTH_LYSR"/>
    <property type="match status" value="1"/>
</dbReference>
<gene>
    <name evidence="7" type="ORF">Rhow_003784</name>
</gene>
<reference evidence="7 8" key="1">
    <citation type="submission" date="2018-11" db="EMBL/GenBank/DDBJ databases">
        <title>Microbial catabolism of amino acid.</title>
        <authorList>
            <person name="Hibi M."/>
            <person name="Ogawa J."/>
        </authorList>
    </citation>
    <scope>NUCLEOTIDE SEQUENCE [LARGE SCALE GENOMIC DNA]</scope>
    <source>
        <strain evidence="7 8">C31-06</strain>
    </source>
</reference>
<sequence>MADVLDTTRMFTLCEVAKHGSITAAAAALGYTTSAVSQQIAKLEKEAGQPLLERHARGIMLTDAGRSIVKHTERILIELEAADAELAEIHGLRAGELAIGTFPTAGSSLLPLVIKEFKTHHPGIDLRVLSGRFAQLVDSLRRRETELSLLWDYEWNRIDDPLLTYHHLMNDPTLLLVSEKHRLADRESIRITELRDESWVVRADDHPVAHTLERLCQQGGFSPRTSFLAHDYGEVQAMVGVELGVSIAPRLAVLNPRPDVRSIPLATRSPQRRILVAHLTERRLSPAAQAAITLCMAAARRLEEGFADT</sequence>
<dbReference type="InterPro" id="IPR036390">
    <property type="entry name" value="WH_DNA-bd_sf"/>
</dbReference>
<dbReference type="InterPro" id="IPR000847">
    <property type="entry name" value="LysR_HTH_N"/>
</dbReference>
<dbReference type="Gene3D" id="1.10.10.10">
    <property type="entry name" value="Winged helix-like DNA-binding domain superfamily/Winged helix DNA-binding domain"/>
    <property type="match status" value="1"/>
</dbReference>
<dbReference type="EMBL" id="BHYM01000035">
    <property type="protein sequence ID" value="GCE40141.1"/>
    <property type="molecule type" value="Genomic_DNA"/>
</dbReference>
<protein>
    <submittedName>
        <fullName evidence="7">Chromosome initiation inhibitor</fullName>
    </submittedName>
</protein>
<dbReference type="GO" id="GO:0003700">
    <property type="term" value="F:DNA-binding transcription factor activity"/>
    <property type="evidence" value="ECO:0007669"/>
    <property type="project" value="InterPro"/>
</dbReference>
<dbReference type="CDD" id="cd08423">
    <property type="entry name" value="PBP2_LTTR_like_6"/>
    <property type="match status" value="1"/>
</dbReference>
<feature type="domain" description="HTH lysR-type" evidence="6">
    <location>
        <begin position="5"/>
        <end position="62"/>
    </location>
</feature>
<evidence type="ECO:0000256" key="4">
    <source>
        <dbReference type="ARBA" id="ARBA00023159"/>
    </source>
</evidence>
<keyword evidence="2" id="KW-0805">Transcription regulation</keyword>
<dbReference type="PANTHER" id="PTHR30346:SF29">
    <property type="entry name" value="LYSR SUBSTRATE-BINDING"/>
    <property type="match status" value="1"/>
</dbReference>
<keyword evidence="8" id="KW-1185">Reference proteome</keyword>
<organism evidence="7 8">
    <name type="scientific">Rhodococcus wratislaviensis</name>
    <name type="common">Tsukamurella wratislaviensis</name>
    <dbReference type="NCBI Taxonomy" id="44752"/>
    <lineage>
        <taxon>Bacteria</taxon>
        <taxon>Bacillati</taxon>
        <taxon>Actinomycetota</taxon>
        <taxon>Actinomycetes</taxon>
        <taxon>Mycobacteriales</taxon>
        <taxon>Nocardiaceae</taxon>
        <taxon>Rhodococcus</taxon>
    </lineage>
</organism>
<evidence type="ECO:0000256" key="2">
    <source>
        <dbReference type="ARBA" id="ARBA00023015"/>
    </source>
</evidence>
<evidence type="ECO:0000313" key="8">
    <source>
        <dbReference type="Proteomes" id="UP000287519"/>
    </source>
</evidence>
<evidence type="ECO:0000313" key="7">
    <source>
        <dbReference type="EMBL" id="GCE40141.1"/>
    </source>
</evidence>
<dbReference type="InterPro" id="IPR036388">
    <property type="entry name" value="WH-like_DNA-bd_sf"/>
</dbReference>
<dbReference type="SUPFAM" id="SSF53850">
    <property type="entry name" value="Periplasmic binding protein-like II"/>
    <property type="match status" value="1"/>
</dbReference>
<dbReference type="FunFam" id="1.10.10.10:FF:000001">
    <property type="entry name" value="LysR family transcriptional regulator"/>
    <property type="match status" value="1"/>
</dbReference>
<dbReference type="AlphaFoldDB" id="A0A402C964"/>
<evidence type="ECO:0000256" key="3">
    <source>
        <dbReference type="ARBA" id="ARBA00023125"/>
    </source>
</evidence>
<comment type="similarity">
    <text evidence="1">Belongs to the LysR transcriptional regulatory family.</text>
</comment>
<accession>A0A402C964</accession>
<keyword evidence="5" id="KW-0804">Transcription</keyword>
<dbReference type="Pfam" id="PF03466">
    <property type="entry name" value="LysR_substrate"/>
    <property type="match status" value="1"/>
</dbReference>
<dbReference type="Gene3D" id="3.40.190.290">
    <property type="match status" value="1"/>
</dbReference>
<dbReference type="SUPFAM" id="SSF46785">
    <property type="entry name" value="Winged helix' DNA-binding domain"/>
    <property type="match status" value="1"/>
</dbReference>
<name>A0A402C964_RHOWR</name>